<dbReference type="GO" id="GO:0046513">
    <property type="term" value="P:ceramide biosynthetic process"/>
    <property type="evidence" value="ECO:0007669"/>
    <property type="project" value="InterPro"/>
</dbReference>
<keyword evidence="11" id="KW-1185">Reference proteome</keyword>
<evidence type="ECO:0000313" key="10">
    <source>
        <dbReference type="EMBL" id="KAH0562786.1"/>
    </source>
</evidence>
<evidence type="ECO:0000313" key="11">
    <source>
        <dbReference type="Proteomes" id="UP000750711"/>
    </source>
</evidence>
<evidence type="ECO:0000256" key="2">
    <source>
        <dbReference type="ARBA" id="ARBA00009808"/>
    </source>
</evidence>
<sequence length="463" mass="53043">MSAQQNSTRTGGTLGHLSGGGHADGATFVRKVTMSRKVRRKEESFLTGLCSWIVDHQIGLSTNFLIILFLSHLCFPAARRHTRKFFELSYYDHETGKYGKGWNDMFMIVYWVIIFTGLRAAVMDWFLIPFARWGGVARMKGRLRFAEQAWLFLYYTAFWTLGMYIMYRSKYWLNLRELWTDFPERQMDGLFKWYYLVQYSFWMQQILVVNIEERRKDYHQMFAHHIITCALMFGSYGYHQTRVGNAFLCVMDVVDLLLPMAKMLKYFHYNTACDVAFGVFLVTWFAARHVLYLSLLYSVFVHLPQAIPCGCYLSPNRNATIPSALTPAGLWKFLAPFTDPDGPVCWTNEVFFAFKSLLVALQVITCVWFGMIVKVALRVIKGGTAEDSRSDDEEVNAEEKEGFEGGNLADLTPLEEDVGVEAINLKGHTRIFRKGTASASGVTLPGHSDRKELLGRIGCERGV</sequence>
<dbReference type="EMBL" id="JAGHQM010000295">
    <property type="protein sequence ID" value="KAH0562786.1"/>
    <property type="molecule type" value="Genomic_DNA"/>
</dbReference>
<comment type="similarity">
    <text evidence="2">Belongs to the sphingosine N-acyltransferase family.</text>
</comment>
<dbReference type="PANTHER" id="PTHR12560:SF0">
    <property type="entry name" value="LD18904P"/>
    <property type="match status" value="1"/>
</dbReference>
<feature type="transmembrane region" description="Helical" evidence="8">
    <location>
        <begin position="108"/>
        <end position="128"/>
    </location>
</feature>
<dbReference type="GO" id="GO:0050291">
    <property type="term" value="F:sphingosine N-acyltransferase activity"/>
    <property type="evidence" value="ECO:0007669"/>
    <property type="project" value="InterPro"/>
</dbReference>
<evidence type="ECO:0000256" key="8">
    <source>
        <dbReference type="SAM" id="Phobius"/>
    </source>
</evidence>
<evidence type="ECO:0000256" key="3">
    <source>
        <dbReference type="ARBA" id="ARBA00022692"/>
    </source>
</evidence>
<keyword evidence="4 8" id="KW-1133">Transmembrane helix</keyword>
<feature type="transmembrane region" description="Helical" evidence="8">
    <location>
        <begin position="45"/>
        <end position="70"/>
    </location>
</feature>
<comment type="caution">
    <text evidence="10">The sequence shown here is derived from an EMBL/GenBank/DDBJ whole genome shotgun (WGS) entry which is preliminary data.</text>
</comment>
<dbReference type="SMART" id="SM00724">
    <property type="entry name" value="TLC"/>
    <property type="match status" value="1"/>
</dbReference>
<dbReference type="PANTHER" id="PTHR12560">
    <property type="entry name" value="LONGEVITY ASSURANCE FACTOR 1 LAG1"/>
    <property type="match status" value="1"/>
</dbReference>
<evidence type="ECO:0000256" key="7">
    <source>
        <dbReference type="SAM" id="MobiDB-lite"/>
    </source>
</evidence>
<feature type="transmembrane region" description="Helical" evidence="8">
    <location>
        <begin position="149"/>
        <end position="167"/>
    </location>
</feature>
<comment type="subcellular location">
    <subcellularLocation>
        <location evidence="1">Membrane</location>
        <topology evidence="1">Multi-pass membrane protein</topology>
    </subcellularLocation>
</comment>
<accession>A0A9P8LEI9</accession>
<evidence type="ECO:0000256" key="6">
    <source>
        <dbReference type="PROSITE-ProRule" id="PRU00205"/>
    </source>
</evidence>
<reference evidence="10" key="1">
    <citation type="submission" date="2021-03" db="EMBL/GenBank/DDBJ databases">
        <title>Comparative genomics and phylogenomic investigation of the class Geoglossomycetes provide insights into ecological specialization and systematics.</title>
        <authorList>
            <person name="Melie T."/>
            <person name="Pirro S."/>
            <person name="Miller A.N."/>
            <person name="Quandt A."/>
        </authorList>
    </citation>
    <scope>NUCLEOTIDE SEQUENCE</scope>
    <source>
        <strain evidence="10">CAQ_001_2017</strain>
    </source>
</reference>
<dbReference type="AlphaFoldDB" id="A0A9P8LEI9"/>
<dbReference type="GO" id="GO:0016020">
    <property type="term" value="C:membrane"/>
    <property type="evidence" value="ECO:0007669"/>
    <property type="project" value="UniProtKB-SubCell"/>
</dbReference>
<protein>
    <recommendedName>
        <fullName evidence="9">TLC domain-containing protein</fullName>
    </recommendedName>
</protein>
<dbReference type="InterPro" id="IPR006634">
    <property type="entry name" value="TLC-dom"/>
</dbReference>
<evidence type="ECO:0000256" key="5">
    <source>
        <dbReference type="ARBA" id="ARBA00023136"/>
    </source>
</evidence>
<gene>
    <name evidence="10" type="ORF">GP486_002580</name>
</gene>
<feature type="transmembrane region" description="Helical" evidence="8">
    <location>
        <begin position="266"/>
        <end position="287"/>
    </location>
</feature>
<feature type="region of interest" description="Disordered" evidence="7">
    <location>
        <begin position="386"/>
        <end position="408"/>
    </location>
</feature>
<evidence type="ECO:0000256" key="1">
    <source>
        <dbReference type="ARBA" id="ARBA00004141"/>
    </source>
</evidence>
<keyword evidence="5 6" id="KW-0472">Membrane</keyword>
<name>A0A9P8LEI9_9PEZI</name>
<dbReference type="InterPro" id="IPR016439">
    <property type="entry name" value="Lag1/Lac1-like"/>
</dbReference>
<feature type="transmembrane region" description="Helical" evidence="8">
    <location>
        <begin position="350"/>
        <end position="373"/>
    </location>
</feature>
<feature type="domain" description="TLC" evidence="9">
    <location>
        <begin position="140"/>
        <end position="381"/>
    </location>
</feature>
<keyword evidence="3 6" id="KW-0812">Transmembrane</keyword>
<dbReference type="Proteomes" id="UP000750711">
    <property type="component" value="Unassembled WGS sequence"/>
</dbReference>
<evidence type="ECO:0000259" key="9">
    <source>
        <dbReference type="PROSITE" id="PS50922"/>
    </source>
</evidence>
<dbReference type="PROSITE" id="PS50922">
    <property type="entry name" value="TLC"/>
    <property type="match status" value="1"/>
</dbReference>
<proteinExistence type="inferred from homology"/>
<dbReference type="Pfam" id="PF03798">
    <property type="entry name" value="TRAM_LAG1_CLN8"/>
    <property type="match status" value="1"/>
</dbReference>
<organism evidence="10 11">
    <name type="scientific">Trichoglossum hirsutum</name>
    <dbReference type="NCBI Taxonomy" id="265104"/>
    <lineage>
        <taxon>Eukaryota</taxon>
        <taxon>Fungi</taxon>
        <taxon>Dikarya</taxon>
        <taxon>Ascomycota</taxon>
        <taxon>Pezizomycotina</taxon>
        <taxon>Geoglossomycetes</taxon>
        <taxon>Geoglossales</taxon>
        <taxon>Geoglossaceae</taxon>
        <taxon>Trichoglossum</taxon>
    </lineage>
</organism>
<evidence type="ECO:0000256" key="4">
    <source>
        <dbReference type="ARBA" id="ARBA00022989"/>
    </source>
</evidence>